<protein>
    <submittedName>
        <fullName evidence="4">Nucleoprotein TPR</fullName>
    </submittedName>
</protein>
<feature type="compositionally biased region" description="Basic and acidic residues" evidence="2">
    <location>
        <begin position="1107"/>
        <end position="1119"/>
    </location>
</feature>
<accession>A0A0N5API6</accession>
<dbReference type="AlphaFoldDB" id="A0A0N5API6"/>
<feature type="coiled-coil region" evidence="1">
    <location>
        <begin position="26"/>
        <end position="112"/>
    </location>
</feature>
<evidence type="ECO:0000313" key="3">
    <source>
        <dbReference type="Proteomes" id="UP000046393"/>
    </source>
</evidence>
<keyword evidence="3" id="KW-1185">Reference proteome</keyword>
<reference evidence="4" key="1">
    <citation type="submission" date="2017-02" db="UniProtKB">
        <authorList>
            <consortium name="WormBaseParasite"/>
        </authorList>
    </citation>
    <scope>IDENTIFICATION</scope>
</reference>
<feature type="compositionally biased region" description="Basic and acidic residues" evidence="2">
    <location>
        <begin position="396"/>
        <end position="408"/>
    </location>
</feature>
<feature type="coiled-coil region" evidence="1">
    <location>
        <begin position="688"/>
        <end position="739"/>
    </location>
</feature>
<feature type="region of interest" description="Disordered" evidence="2">
    <location>
        <begin position="1105"/>
        <end position="1159"/>
    </location>
</feature>
<proteinExistence type="predicted"/>
<evidence type="ECO:0000313" key="4">
    <source>
        <dbReference type="WBParaSite" id="SMUV_0000656301-mRNA-1"/>
    </source>
</evidence>
<feature type="coiled-coil region" evidence="1">
    <location>
        <begin position="462"/>
        <end position="496"/>
    </location>
</feature>
<feature type="coiled-coil region" evidence="1">
    <location>
        <begin position="569"/>
        <end position="596"/>
    </location>
</feature>
<feature type="coiled-coil region" evidence="1">
    <location>
        <begin position="151"/>
        <end position="326"/>
    </location>
</feature>
<organism evidence="3 4">
    <name type="scientific">Syphacia muris</name>
    <dbReference type="NCBI Taxonomy" id="451379"/>
    <lineage>
        <taxon>Eukaryota</taxon>
        <taxon>Metazoa</taxon>
        <taxon>Ecdysozoa</taxon>
        <taxon>Nematoda</taxon>
        <taxon>Chromadorea</taxon>
        <taxon>Rhabditida</taxon>
        <taxon>Spirurina</taxon>
        <taxon>Oxyuridomorpha</taxon>
        <taxon>Oxyuroidea</taxon>
        <taxon>Oxyuridae</taxon>
        <taxon>Syphacia</taxon>
    </lineage>
</organism>
<feature type="coiled-coil region" evidence="1">
    <location>
        <begin position="887"/>
        <end position="921"/>
    </location>
</feature>
<keyword evidence="1" id="KW-0175">Coiled coil</keyword>
<dbReference type="WBParaSite" id="SMUV_0000656301-mRNA-1">
    <property type="protein sequence ID" value="SMUV_0000656301-mRNA-1"/>
    <property type="gene ID" value="SMUV_0000656301"/>
</dbReference>
<feature type="region of interest" description="Disordered" evidence="2">
    <location>
        <begin position="390"/>
        <end position="447"/>
    </location>
</feature>
<feature type="coiled-coil region" evidence="1">
    <location>
        <begin position="1070"/>
        <end position="1097"/>
    </location>
</feature>
<feature type="compositionally biased region" description="Basic and acidic residues" evidence="2">
    <location>
        <begin position="1139"/>
        <end position="1159"/>
    </location>
</feature>
<evidence type="ECO:0000256" key="1">
    <source>
        <dbReference type="SAM" id="Coils"/>
    </source>
</evidence>
<dbReference type="Proteomes" id="UP000046393">
    <property type="component" value="Unplaced"/>
</dbReference>
<dbReference type="STRING" id="451379.A0A0N5API6"/>
<feature type="coiled-coil region" evidence="1">
    <location>
        <begin position="1159"/>
        <end position="1198"/>
    </location>
</feature>
<feature type="coiled-coil region" evidence="1">
    <location>
        <begin position="1008"/>
        <end position="1035"/>
    </location>
</feature>
<evidence type="ECO:0000256" key="2">
    <source>
        <dbReference type="SAM" id="MobiDB-lite"/>
    </source>
</evidence>
<feature type="coiled-coil region" evidence="1">
    <location>
        <begin position="818"/>
        <end position="859"/>
    </location>
</feature>
<sequence>MKYEHTAAQEIKNLAVKEATNAADVEKRLRKQNNTLLDEISSLRQKLISSSESTDFGEAFRSENEGLREENVYLKNQVLEKERDIIMQQDRIEEHRSRLEQLEKERIELITKQTHMENVVEEMSRRLESDAEASLKTEAETRKLKRRSEQAAKLSVQLQEIAKQNDTLTDEVERLSTALTSATEFIEEITVKYQNVQEELKESNALMEKLIAENAALNKQEIVVQKDVQIEEFRKKLRELQDEIDLQETRYELENTKAKEEELERLKTELIIATNQARKLFGGNQQIQSNSDAKAQAESVHLNKRIEALETKLSEKMNENNELLRSNEKKDVENARIYADLKQLRKRAFGGAENEITRLEKQIKFRDEQIEKLTTKCSLLQIEFETLNESQTESKAVTDDSNAKREQDQDQQLSSYQVEQDDRQAAPTIKDVVGRNDVSDAETTTESQIVQLSSIEANSMIIAALNNELMQLLQELNDKEKQINSITKLLERSAKETAEIKKKVEALPKTDSKKETQAFEERNMDKIAEMEIAVTEYKKFMNTIRENGSDLEKHYEAVHRNLIAEKITHSQLERKVQVLQRLRDDDKLEHEKLKQRFDDTEEFNNRQHLRSRYEMASDLMTIEIARLQNIILHSVPQKEYDKLANTVKGMLKNAITPNSQFIKDTKLEEDNTLGLQLLVNVTSDKPSLDELQAKIDYLENALTMSTNQNDYWKEQHRQVQKENDEMKKLLEDLESESQLTSLVASMERRFIDELRQERAQKQEKVPNMALFITKTDFERQKRRWNNERKSFVNIITKLKNKIQADVVNRWEGITLQEMTELQKKIEEVNEMEKAKKLELNQIMEEKDAIQNELIKVQTERQSFVEITKNDCDMIKIQKTLQAAFLNTAVLNAEIAKNEKLIEDLQQKNQSLTSQVAELLMENNFIADIETLIQKVGGDEVQKTKLETITEASSNSKGENVIDDETYVGGSSTKLTIQYPSITKTVVYDNWDECQKQIKHIRDTAEICIQNYKTQLSNKEKAIERYKQLLESYEERSVSNNISITTTSASAKDEMKRKFRKSDEILDNNELQTLKNDLIRAKIKIEELEKLNERIMEDASQEPQLKLRCTERGVQTEENGKQQVDGNESRSLKVSSTETESTKRNYTKDVSDDKDPYWMNDKEENTEKYLELDRERAENAFLKTQNRHLQQKIRELSYKNKVSSQPTASIRFI</sequence>
<name>A0A0N5API6_9BILA</name>